<dbReference type="Gene3D" id="3.40.50.10320">
    <property type="entry name" value="LmbE-like"/>
    <property type="match status" value="1"/>
</dbReference>
<protein>
    <submittedName>
        <fullName evidence="3">PIG-L family deacetylase</fullName>
    </submittedName>
</protein>
<dbReference type="SUPFAM" id="SSF102588">
    <property type="entry name" value="LmbE-like"/>
    <property type="match status" value="1"/>
</dbReference>
<evidence type="ECO:0000256" key="1">
    <source>
        <dbReference type="ARBA" id="ARBA00022833"/>
    </source>
</evidence>
<keyword evidence="1" id="KW-0862">Zinc</keyword>
<dbReference type="InterPro" id="IPR024078">
    <property type="entry name" value="LmbE-like_dom_sf"/>
</dbReference>
<name>A0ABV3I3A6_9ACTN</name>
<dbReference type="Gene3D" id="2.120.10.70">
    <property type="entry name" value="Fucose-specific lectin"/>
    <property type="match status" value="1"/>
</dbReference>
<dbReference type="SUPFAM" id="SSF89372">
    <property type="entry name" value="Fucose-specific lectin"/>
    <property type="match status" value="1"/>
</dbReference>
<dbReference type="EMBL" id="JBFAQK010000075">
    <property type="protein sequence ID" value="MEV4685313.1"/>
    <property type="molecule type" value="Genomic_DNA"/>
</dbReference>
<feature type="compositionally biased region" description="Basic and acidic residues" evidence="2">
    <location>
        <begin position="183"/>
        <end position="193"/>
    </location>
</feature>
<dbReference type="Pfam" id="PF02585">
    <property type="entry name" value="PIG-L"/>
    <property type="match status" value="1"/>
</dbReference>
<evidence type="ECO:0000256" key="2">
    <source>
        <dbReference type="SAM" id="MobiDB-lite"/>
    </source>
</evidence>
<keyword evidence="4" id="KW-1185">Reference proteome</keyword>
<accession>A0ABV3I3A6</accession>
<evidence type="ECO:0000313" key="3">
    <source>
        <dbReference type="EMBL" id="MEV4685313.1"/>
    </source>
</evidence>
<sequence>MQFVAHPDDDLFFMNPDTADTLSSGVPVTTVYLTDGGSFGVNAVPGRPKPRPDVPAYVSARQQGLRQAYAQMLGAPLFSTWERTTLRLPGGREVELDRLEHQGRSAELIFLNLRMHAKNDGRPVNMAHLWTTPDVSLPALPTPGSPVGAPFSYRRADVIDALVSLLRRYRPTLIRTLDPDPDSQVHDRLHPRASDQPGYSDHPDHTAAALFTWAALARWAGHSTRIPLFQTETYRGYYNERWPKNLPPETVARKTRHLNAYGGDASWECGNPSGCGDYSIGGDRVLTSKRGWVRSTHRRYPTAGPKAVTGADGRTVVYGVLGSRLARWTATTAGGLGAPEDLGGGPLAPAIAVATAPDGRCLIFALRFSGLAASVSGNTREIVMLRQRTPGGDFDTGWHSLGNPETEPRRGRLTGPPAAVTGPDGRVHVFVRNGRKGVSTRVLDGDGNWSGWRRLPGGHIQEGLTATVDGDGLIHLFASSSGWVEHWAQRKPSAGLRKGSRRFVARPGDVPDAVTASDGSVLVGYRQAAGHRVMVERLGSGKAGRWATVTAVPVPGYGRVGLLGGRDARAEELLMAVRAGTGAAQVYDGLGGRVVMTGAPSVMVGTAGTLGDPGSGRAAVVTLGLGGVPVVTQLGTEPGSA</sequence>
<reference evidence="3 4" key="1">
    <citation type="submission" date="2024-06" db="EMBL/GenBank/DDBJ databases">
        <title>The Natural Products Discovery Center: Release of the First 8490 Sequenced Strains for Exploring Actinobacteria Biosynthetic Diversity.</title>
        <authorList>
            <person name="Kalkreuter E."/>
            <person name="Kautsar S.A."/>
            <person name="Yang D."/>
            <person name="Bader C.D."/>
            <person name="Teijaro C.N."/>
            <person name="Fluegel L."/>
            <person name="Davis C.M."/>
            <person name="Simpson J.R."/>
            <person name="Lauterbach L."/>
            <person name="Steele A.D."/>
            <person name="Gui C."/>
            <person name="Meng S."/>
            <person name="Li G."/>
            <person name="Viehrig K."/>
            <person name="Ye F."/>
            <person name="Su P."/>
            <person name="Kiefer A.F."/>
            <person name="Nichols A."/>
            <person name="Cepeda A.J."/>
            <person name="Yan W."/>
            <person name="Fan B."/>
            <person name="Jiang Y."/>
            <person name="Adhikari A."/>
            <person name="Zheng C.-J."/>
            <person name="Schuster L."/>
            <person name="Cowan T.M."/>
            <person name="Smanski M.J."/>
            <person name="Chevrette M.G."/>
            <person name="De Carvalho L.P.S."/>
            <person name="Shen B."/>
        </authorList>
    </citation>
    <scope>NUCLEOTIDE SEQUENCE [LARGE SCALE GENOMIC DNA]</scope>
    <source>
        <strain evidence="3 4">NPDC049344</strain>
    </source>
</reference>
<dbReference type="Proteomes" id="UP001552521">
    <property type="component" value="Unassembled WGS sequence"/>
</dbReference>
<feature type="region of interest" description="Disordered" evidence="2">
    <location>
        <begin position="176"/>
        <end position="201"/>
    </location>
</feature>
<gene>
    <name evidence="3" type="ORF">AB0K36_31605</name>
</gene>
<comment type="caution">
    <text evidence="3">The sequence shown here is derived from an EMBL/GenBank/DDBJ whole genome shotgun (WGS) entry which is preliminary data.</text>
</comment>
<dbReference type="PANTHER" id="PTHR12993">
    <property type="entry name" value="N-ACETYLGLUCOSAMINYL-PHOSPHATIDYLINOSITOL DE-N-ACETYLASE-RELATED"/>
    <property type="match status" value="1"/>
</dbReference>
<dbReference type="PANTHER" id="PTHR12993:SF26">
    <property type="entry name" value="1D-MYO-INOSITOL 2-ACETAMIDO-2-DEOXY-ALPHA-D-GLUCOPYRANOSIDE DEACETYLASE"/>
    <property type="match status" value="1"/>
</dbReference>
<dbReference type="RefSeq" id="WP_364600811.1">
    <property type="nucleotide sequence ID" value="NZ_JBFAQK010000075.1"/>
</dbReference>
<feature type="region of interest" description="Disordered" evidence="2">
    <location>
        <begin position="393"/>
        <end position="424"/>
    </location>
</feature>
<dbReference type="InterPro" id="IPR003737">
    <property type="entry name" value="GlcNAc_PI_deacetylase-related"/>
</dbReference>
<proteinExistence type="predicted"/>
<organism evidence="3 4">
    <name type="scientific">Streptomyces kurssanovii</name>
    <dbReference type="NCBI Taxonomy" id="67312"/>
    <lineage>
        <taxon>Bacteria</taxon>
        <taxon>Bacillati</taxon>
        <taxon>Actinomycetota</taxon>
        <taxon>Actinomycetes</taxon>
        <taxon>Kitasatosporales</taxon>
        <taxon>Streptomycetaceae</taxon>
        <taxon>Streptomyces</taxon>
    </lineage>
</organism>
<evidence type="ECO:0000313" key="4">
    <source>
        <dbReference type="Proteomes" id="UP001552521"/>
    </source>
</evidence>